<dbReference type="Gene3D" id="3.40.50.300">
    <property type="entry name" value="P-loop containing nucleotide triphosphate hydrolases"/>
    <property type="match status" value="1"/>
</dbReference>
<evidence type="ECO:0000256" key="4">
    <source>
        <dbReference type="ARBA" id="ARBA00022741"/>
    </source>
</evidence>
<sequence length="200" mass="21057">MVRVGLTGGIASGKTAAAELLAERGAVVIDADVLAREVVQPGTPGLDAVVDRFSTDVLNSDGSLDRPALATVVFADATARRDLEAIIHPAVRSRAAAIEAAAPAGSIVVHVIPLLVETGQERDFDVCVVVDADPQQQLERLQARNGLSAAEAEARIGAQATREERLAAADHVIDNNGTPQQLAAQVDRLWQLLLRREHSG</sequence>
<dbReference type="GO" id="GO:0005524">
    <property type="term" value="F:ATP binding"/>
    <property type="evidence" value="ECO:0007669"/>
    <property type="project" value="UniProtKB-UniRule"/>
</dbReference>
<dbReference type="InterPro" id="IPR001977">
    <property type="entry name" value="Depp_CoAkinase"/>
</dbReference>
<evidence type="ECO:0000256" key="5">
    <source>
        <dbReference type="ARBA" id="ARBA00022777"/>
    </source>
</evidence>
<evidence type="ECO:0000256" key="3">
    <source>
        <dbReference type="ARBA" id="ARBA00022679"/>
    </source>
</evidence>
<dbReference type="GO" id="GO:0005737">
    <property type="term" value="C:cytoplasm"/>
    <property type="evidence" value="ECO:0007669"/>
    <property type="project" value="UniProtKB-SubCell"/>
</dbReference>
<proteinExistence type="inferred from homology"/>
<dbReference type="PROSITE" id="PS51219">
    <property type="entry name" value="DPCK"/>
    <property type="match status" value="1"/>
</dbReference>
<dbReference type="NCBIfam" id="NF002879">
    <property type="entry name" value="PRK03333.1"/>
    <property type="match status" value="1"/>
</dbReference>
<protein>
    <recommendedName>
        <fullName evidence="8 9">Dephospho-CoA kinase</fullName>
        <ecNumber evidence="8 9">2.7.1.24</ecNumber>
    </recommendedName>
    <alternativeName>
        <fullName evidence="8">Dephosphocoenzyme A kinase</fullName>
    </alternativeName>
</protein>
<keyword evidence="5 8" id="KW-0418">Kinase</keyword>
<dbReference type="FunFam" id="3.40.50.300:FF:000991">
    <property type="entry name" value="Dephospho-CoA kinase"/>
    <property type="match status" value="1"/>
</dbReference>
<gene>
    <name evidence="8" type="primary">coaE</name>
    <name evidence="10" type="ORF">AVDCRST_MAG75-534</name>
</gene>
<dbReference type="CDD" id="cd02022">
    <property type="entry name" value="DPCK"/>
    <property type="match status" value="1"/>
</dbReference>
<evidence type="ECO:0000256" key="9">
    <source>
        <dbReference type="NCBIfam" id="TIGR00152"/>
    </source>
</evidence>
<dbReference type="EMBL" id="CADCUO010000037">
    <property type="protein sequence ID" value="CAA9376022.1"/>
    <property type="molecule type" value="Genomic_DNA"/>
</dbReference>
<comment type="similarity">
    <text evidence="1 8">Belongs to the CoaE family.</text>
</comment>
<comment type="catalytic activity">
    <reaction evidence="8">
        <text>3'-dephospho-CoA + ATP = ADP + CoA + H(+)</text>
        <dbReference type="Rhea" id="RHEA:18245"/>
        <dbReference type="ChEBI" id="CHEBI:15378"/>
        <dbReference type="ChEBI" id="CHEBI:30616"/>
        <dbReference type="ChEBI" id="CHEBI:57287"/>
        <dbReference type="ChEBI" id="CHEBI:57328"/>
        <dbReference type="ChEBI" id="CHEBI:456216"/>
        <dbReference type="EC" id="2.7.1.24"/>
    </reaction>
</comment>
<comment type="subcellular location">
    <subcellularLocation>
        <location evidence="8">Cytoplasm</location>
    </subcellularLocation>
</comment>
<evidence type="ECO:0000256" key="6">
    <source>
        <dbReference type="ARBA" id="ARBA00022840"/>
    </source>
</evidence>
<dbReference type="Pfam" id="PF01121">
    <property type="entry name" value="CoaE"/>
    <property type="match status" value="1"/>
</dbReference>
<evidence type="ECO:0000256" key="7">
    <source>
        <dbReference type="ARBA" id="ARBA00022993"/>
    </source>
</evidence>
<keyword evidence="6 8" id="KW-0067">ATP-binding</keyword>
<accession>A0A6J4N8I8</accession>
<organism evidence="10">
    <name type="scientific">uncultured Propionibacteriaceae bacterium</name>
    <dbReference type="NCBI Taxonomy" id="257457"/>
    <lineage>
        <taxon>Bacteria</taxon>
        <taxon>Bacillati</taxon>
        <taxon>Actinomycetota</taxon>
        <taxon>Actinomycetes</taxon>
        <taxon>Propionibacteriales</taxon>
        <taxon>Propionibacteriaceae</taxon>
        <taxon>environmental samples</taxon>
    </lineage>
</organism>
<dbReference type="InterPro" id="IPR027417">
    <property type="entry name" value="P-loop_NTPase"/>
</dbReference>
<feature type="binding site" evidence="8">
    <location>
        <begin position="11"/>
        <end position="16"/>
    </location>
    <ligand>
        <name>ATP</name>
        <dbReference type="ChEBI" id="CHEBI:30616"/>
    </ligand>
</feature>
<keyword evidence="7 8" id="KW-0173">Coenzyme A biosynthesis</keyword>
<dbReference type="HAMAP" id="MF_00376">
    <property type="entry name" value="Dephospho_CoA_kinase"/>
    <property type="match status" value="1"/>
</dbReference>
<dbReference type="GO" id="GO:0015937">
    <property type="term" value="P:coenzyme A biosynthetic process"/>
    <property type="evidence" value="ECO:0007669"/>
    <property type="project" value="UniProtKB-UniRule"/>
</dbReference>
<dbReference type="PANTHER" id="PTHR10695">
    <property type="entry name" value="DEPHOSPHO-COA KINASE-RELATED"/>
    <property type="match status" value="1"/>
</dbReference>
<evidence type="ECO:0000256" key="8">
    <source>
        <dbReference type="HAMAP-Rule" id="MF_00376"/>
    </source>
</evidence>
<dbReference type="AlphaFoldDB" id="A0A6J4N8I8"/>
<dbReference type="EC" id="2.7.1.24" evidence="8 9"/>
<evidence type="ECO:0000256" key="1">
    <source>
        <dbReference type="ARBA" id="ARBA00009018"/>
    </source>
</evidence>
<comment type="pathway">
    <text evidence="8">Cofactor biosynthesis; coenzyme A biosynthesis; CoA from (R)-pantothenate: step 5/5.</text>
</comment>
<dbReference type="PANTHER" id="PTHR10695:SF46">
    <property type="entry name" value="BIFUNCTIONAL COENZYME A SYNTHASE-RELATED"/>
    <property type="match status" value="1"/>
</dbReference>
<name>A0A6J4N8I8_9ACTN</name>
<evidence type="ECO:0000313" key="10">
    <source>
        <dbReference type="EMBL" id="CAA9376022.1"/>
    </source>
</evidence>
<reference evidence="10" key="1">
    <citation type="submission" date="2020-02" db="EMBL/GenBank/DDBJ databases">
        <authorList>
            <person name="Meier V. D."/>
        </authorList>
    </citation>
    <scope>NUCLEOTIDE SEQUENCE</scope>
    <source>
        <strain evidence="10">AVDCRST_MAG75</strain>
    </source>
</reference>
<dbReference type="GO" id="GO:0004140">
    <property type="term" value="F:dephospho-CoA kinase activity"/>
    <property type="evidence" value="ECO:0007669"/>
    <property type="project" value="UniProtKB-UniRule"/>
</dbReference>
<evidence type="ECO:0000256" key="2">
    <source>
        <dbReference type="ARBA" id="ARBA00022490"/>
    </source>
</evidence>
<dbReference type="UniPathway" id="UPA00241">
    <property type="reaction ID" value="UER00356"/>
</dbReference>
<keyword evidence="3 8" id="KW-0808">Transferase</keyword>
<comment type="function">
    <text evidence="8">Catalyzes the phosphorylation of the 3'-hydroxyl group of dephosphocoenzyme A to form coenzyme A.</text>
</comment>
<dbReference type="NCBIfam" id="TIGR00152">
    <property type="entry name" value="dephospho-CoA kinase"/>
    <property type="match status" value="1"/>
</dbReference>
<keyword evidence="4 8" id="KW-0547">Nucleotide-binding</keyword>
<dbReference type="SUPFAM" id="SSF52540">
    <property type="entry name" value="P-loop containing nucleoside triphosphate hydrolases"/>
    <property type="match status" value="1"/>
</dbReference>
<keyword evidence="2 8" id="KW-0963">Cytoplasm</keyword>